<feature type="signal peptide" evidence="1">
    <location>
        <begin position="1"/>
        <end position="19"/>
    </location>
</feature>
<reference evidence="5" key="1">
    <citation type="submission" date="2016-11" db="UniProtKB">
        <authorList>
            <consortium name="WormBaseParasite"/>
        </authorList>
    </citation>
    <scope>IDENTIFICATION</scope>
</reference>
<evidence type="ECO:0000313" key="3">
    <source>
        <dbReference type="Proteomes" id="UP000095284"/>
    </source>
</evidence>
<evidence type="ECO:0000256" key="1">
    <source>
        <dbReference type="SAM" id="SignalP"/>
    </source>
</evidence>
<dbReference type="SUPFAM" id="SSF53474">
    <property type="entry name" value="alpha/beta-Hydrolases"/>
    <property type="match status" value="1"/>
</dbReference>
<dbReference type="Pfam" id="PF01674">
    <property type="entry name" value="Lipase_2"/>
    <property type="match status" value="1"/>
</dbReference>
<keyword evidence="4" id="KW-1185">Reference proteome</keyword>
<reference evidence="2" key="2">
    <citation type="submission" date="2020-09" db="EMBL/GenBank/DDBJ databases">
        <authorList>
            <person name="Kikuchi T."/>
        </authorList>
    </citation>
    <scope>NUCLEOTIDE SEQUENCE</scope>
    <source>
        <strain evidence="2">Ka4C1</strain>
    </source>
</reference>
<feature type="chain" id="PRO_5035359146" evidence="1">
    <location>
        <begin position="20"/>
        <end position="288"/>
    </location>
</feature>
<dbReference type="InterPro" id="IPR002918">
    <property type="entry name" value="Lipase_EstA/Esterase_EstB"/>
</dbReference>
<dbReference type="InterPro" id="IPR029058">
    <property type="entry name" value="AB_hydrolase_fold"/>
</dbReference>
<dbReference type="PANTHER" id="PTHR32015:SF1">
    <property type="entry name" value="LIPASE"/>
    <property type="match status" value="1"/>
</dbReference>
<dbReference type="eggNOG" id="ENOG502SNV1">
    <property type="taxonomic scope" value="Eukaryota"/>
</dbReference>
<dbReference type="Proteomes" id="UP000582659">
    <property type="component" value="Unassembled WGS sequence"/>
</dbReference>
<proteinExistence type="predicted"/>
<accession>A0A1I7RKJ8</accession>
<dbReference type="GO" id="GO:0016042">
    <property type="term" value="P:lipid catabolic process"/>
    <property type="evidence" value="ECO:0007669"/>
    <property type="project" value="InterPro"/>
</dbReference>
<dbReference type="EMBL" id="CAJFDI010000006">
    <property type="protein sequence ID" value="CAD5235083.1"/>
    <property type="molecule type" value="Genomic_DNA"/>
</dbReference>
<dbReference type="PANTHER" id="PTHR32015">
    <property type="entry name" value="FASTING INDUCED LIPASE"/>
    <property type="match status" value="1"/>
</dbReference>
<dbReference type="Proteomes" id="UP000659654">
    <property type="component" value="Unassembled WGS sequence"/>
</dbReference>
<dbReference type="Proteomes" id="UP000095284">
    <property type="component" value="Unplaced"/>
</dbReference>
<evidence type="ECO:0000313" key="5">
    <source>
        <dbReference type="WBParaSite" id="BXY_0123200.1"/>
    </source>
</evidence>
<organism evidence="3 5">
    <name type="scientific">Bursaphelenchus xylophilus</name>
    <name type="common">Pinewood nematode worm</name>
    <name type="synonym">Aphelenchoides xylophilus</name>
    <dbReference type="NCBI Taxonomy" id="6326"/>
    <lineage>
        <taxon>Eukaryota</taxon>
        <taxon>Metazoa</taxon>
        <taxon>Ecdysozoa</taxon>
        <taxon>Nematoda</taxon>
        <taxon>Chromadorea</taxon>
        <taxon>Rhabditida</taxon>
        <taxon>Tylenchina</taxon>
        <taxon>Tylenchomorpha</taxon>
        <taxon>Aphelenchoidea</taxon>
        <taxon>Aphelenchoididae</taxon>
        <taxon>Bursaphelenchus</taxon>
    </lineage>
</organism>
<keyword evidence="1" id="KW-0732">Signal</keyword>
<dbReference type="OrthoDB" id="5853720at2759"/>
<sequence length="288" mass="31981">MTQTLRIHWFFILIAFCNAEFSPDFKDFLDQRYGQDVEAKLERIDQGRLLMGSFGGRMDKTQPIHNRPVIFVHGTTTKAGFWLPHRRFFLEHGYSPAELYATTYGDGGLNQGFFFKSIDCDDVEAVRTLIIAVSEYTNSKVDIIAYSMGVAVSRKAILGGECAQTKKNLGPSITSAVQTFVSVGGLGYGMQNCLPAWPACNSLNGMICTSEFLRDVNAPNQRYEGQNSYAIYSLDDPIIGIHCCGHYCAELKNANLTVVRGGLDHLGIVLATMDLQYNLVRYNKAEGV</sequence>
<dbReference type="AlphaFoldDB" id="A0A1I7RKJ8"/>
<dbReference type="EMBL" id="CAJFCV020000006">
    <property type="protein sequence ID" value="CAG9131272.1"/>
    <property type="molecule type" value="Genomic_DNA"/>
</dbReference>
<dbReference type="SMR" id="A0A1I7RKJ8"/>
<protein>
    <submittedName>
        <fullName evidence="2">(pine wood nematode) hypothetical protein</fullName>
    </submittedName>
</protein>
<gene>
    <name evidence="2" type="ORF">BXYJ_LOCUS15174</name>
</gene>
<dbReference type="GO" id="GO:0016298">
    <property type="term" value="F:lipase activity"/>
    <property type="evidence" value="ECO:0007669"/>
    <property type="project" value="TreeGrafter"/>
</dbReference>
<name>A0A1I7RKJ8_BURXY</name>
<evidence type="ECO:0000313" key="2">
    <source>
        <dbReference type="EMBL" id="CAD5235083.1"/>
    </source>
</evidence>
<dbReference type="Gene3D" id="3.40.50.1820">
    <property type="entry name" value="alpha/beta hydrolase"/>
    <property type="match status" value="1"/>
</dbReference>
<evidence type="ECO:0000313" key="4">
    <source>
        <dbReference type="Proteomes" id="UP000659654"/>
    </source>
</evidence>
<dbReference type="WBParaSite" id="BXY_0123200.1">
    <property type="protein sequence ID" value="BXY_0123200.1"/>
    <property type="gene ID" value="BXY_0123200"/>
</dbReference>